<keyword evidence="3" id="KW-1185">Reference proteome</keyword>
<accession>A0AA41FZB4</accession>
<comment type="caution">
    <text evidence="2">The sequence shown here is derived from an EMBL/GenBank/DDBJ whole genome shotgun (WGS) entry which is preliminary data.</text>
</comment>
<dbReference type="AlphaFoldDB" id="A0AA41FZB4"/>
<feature type="domain" description="Right handed beta helix" evidence="1">
    <location>
        <begin position="173"/>
        <end position="329"/>
    </location>
</feature>
<reference evidence="2" key="1">
    <citation type="submission" date="2021-06" db="EMBL/GenBank/DDBJ databases">
        <title>New haloarchaea isolates fom saline soil.</title>
        <authorList>
            <person name="Duran-Viseras A."/>
            <person name="Sanchez-Porro C.S."/>
            <person name="Ventosa A."/>
        </authorList>
    </citation>
    <scope>NUCLEOTIDE SEQUENCE</scope>
    <source>
        <strain evidence="2">JCM 18369</strain>
    </source>
</reference>
<protein>
    <submittedName>
        <fullName evidence="2">Right-handed parallel beta-helix repeat-containing protein</fullName>
    </submittedName>
</protein>
<dbReference type="Gene3D" id="2.160.20.10">
    <property type="entry name" value="Single-stranded right-handed beta-helix, Pectin lyase-like"/>
    <property type="match status" value="1"/>
</dbReference>
<dbReference type="InterPro" id="IPR039448">
    <property type="entry name" value="Beta_helix"/>
</dbReference>
<gene>
    <name evidence="2" type="ORF">KTS37_03040</name>
</gene>
<proteinExistence type="predicted"/>
<evidence type="ECO:0000313" key="2">
    <source>
        <dbReference type="EMBL" id="MBV0900754.1"/>
    </source>
</evidence>
<dbReference type="InterPro" id="IPR011050">
    <property type="entry name" value="Pectin_lyase_fold/virulence"/>
</dbReference>
<dbReference type="SMART" id="SM00710">
    <property type="entry name" value="PbH1"/>
    <property type="match status" value="9"/>
</dbReference>
<dbReference type="EMBL" id="JAHQXE010000001">
    <property type="protein sequence ID" value="MBV0900754.1"/>
    <property type="molecule type" value="Genomic_DNA"/>
</dbReference>
<dbReference type="SUPFAM" id="SSF51126">
    <property type="entry name" value="Pectin lyase-like"/>
    <property type="match status" value="1"/>
</dbReference>
<dbReference type="InterPro" id="IPR012334">
    <property type="entry name" value="Pectin_lyas_fold"/>
</dbReference>
<dbReference type="InterPro" id="IPR006626">
    <property type="entry name" value="PbH1"/>
</dbReference>
<evidence type="ECO:0000313" key="3">
    <source>
        <dbReference type="Proteomes" id="UP001166304"/>
    </source>
</evidence>
<evidence type="ECO:0000259" key="1">
    <source>
        <dbReference type="Pfam" id="PF13229"/>
    </source>
</evidence>
<organism evidence="2 3">
    <name type="scientific">Haloarcula salina</name>
    <dbReference type="NCBI Taxonomy" id="1429914"/>
    <lineage>
        <taxon>Archaea</taxon>
        <taxon>Methanobacteriati</taxon>
        <taxon>Methanobacteriota</taxon>
        <taxon>Stenosarchaea group</taxon>
        <taxon>Halobacteria</taxon>
        <taxon>Halobacteriales</taxon>
        <taxon>Haloarculaceae</taxon>
        <taxon>Haloarcula</taxon>
    </lineage>
</organism>
<sequence>MTPTRSTLLALLVSLSLVLATVPAGVTAIQMTDTQTATDTLTVDRDGSADYRSIQAAVDAADSGDTVAVRPGVYYEQITVAENVTLVAPDRAILDGSRFVNGTALRVTGAAAPNVTGFTMRNYRLGVVANDTTGDWTLRDSTVIRASVGVYAPNASGNWTIADSAVSSTTYSGVFARATTGEWTIRDTRFVEVGGDGVDVRRSTGDWTVSDIVVDRSGADGVDASGTTGDWTVRNTTVRRSDTGVKAIASRGDWTVTDLTVQRSDTGLVTASTSGDWTVSDATVTTREIGVFTARTTGAWTIRNSTIDSRFQGIHAAGTNGSWTVSDSSITVSGNADAIGVDARDAAEGWSLDSVDIQSTGVDVAE</sequence>
<dbReference type="Proteomes" id="UP001166304">
    <property type="component" value="Unassembled WGS sequence"/>
</dbReference>
<name>A0AA41FZB4_9EURY</name>
<dbReference type="Pfam" id="PF13229">
    <property type="entry name" value="Beta_helix"/>
    <property type="match status" value="1"/>
</dbReference>
<dbReference type="RefSeq" id="WP_162411966.1">
    <property type="nucleotide sequence ID" value="NZ_JAHQXE010000001.1"/>
</dbReference>